<proteinExistence type="predicted"/>
<accession>Q08SF8</accession>
<dbReference type="Proteomes" id="UP000032702">
    <property type="component" value="Unassembled WGS sequence"/>
</dbReference>
<protein>
    <submittedName>
        <fullName evidence="1">Uncharacterized protein</fullName>
    </submittedName>
</protein>
<comment type="caution">
    <text evidence="1">The sequence shown here is derived from an EMBL/GenBank/DDBJ whole genome shotgun (WGS) entry which is preliminary data.</text>
</comment>
<organism evidence="1 2">
    <name type="scientific">Stigmatella aurantiaca (strain DW4/3-1)</name>
    <dbReference type="NCBI Taxonomy" id="378806"/>
    <lineage>
        <taxon>Bacteria</taxon>
        <taxon>Pseudomonadati</taxon>
        <taxon>Myxococcota</taxon>
        <taxon>Myxococcia</taxon>
        <taxon>Myxococcales</taxon>
        <taxon>Cystobacterineae</taxon>
        <taxon>Archangiaceae</taxon>
        <taxon>Stigmatella</taxon>
    </lineage>
</organism>
<dbReference type="PATRIC" id="fig|378806.16.peg.2290"/>
<dbReference type="AlphaFoldDB" id="Q08SF8"/>
<name>Q08SF8_STIAD</name>
<gene>
    <name evidence="1" type="ORF">STIAU_0972</name>
</gene>
<sequence length="50" mass="5533">MPPGQSGERGNGQRAWKACRRGRELLAPVTLAFVPCEHGKVKKNIPTHPR</sequence>
<reference evidence="1 2" key="1">
    <citation type="submission" date="2006-04" db="EMBL/GenBank/DDBJ databases">
        <authorList>
            <person name="Nierman W.C."/>
        </authorList>
    </citation>
    <scope>NUCLEOTIDE SEQUENCE [LARGE SCALE GENOMIC DNA]</scope>
    <source>
        <strain evidence="1 2">DW4/3-1</strain>
    </source>
</reference>
<dbReference type="EMBL" id="AAMD01000164">
    <property type="protein sequence ID" value="EAU63422.1"/>
    <property type="molecule type" value="Genomic_DNA"/>
</dbReference>
<evidence type="ECO:0000313" key="2">
    <source>
        <dbReference type="Proteomes" id="UP000032702"/>
    </source>
</evidence>
<evidence type="ECO:0000313" key="1">
    <source>
        <dbReference type="EMBL" id="EAU63422.1"/>
    </source>
</evidence>